<dbReference type="Pfam" id="PF03845">
    <property type="entry name" value="Spore_permease"/>
    <property type="match status" value="1"/>
</dbReference>
<dbReference type="GO" id="GO:0009847">
    <property type="term" value="P:spore germination"/>
    <property type="evidence" value="ECO:0007669"/>
    <property type="project" value="InterPro"/>
</dbReference>
<name>A0A318XNP4_9FIRM</name>
<evidence type="ECO:0000256" key="1">
    <source>
        <dbReference type="ARBA" id="ARBA00004141"/>
    </source>
</evidence>
<keyword evidence="7 8" id="KW-0472">Membrane</keyword>
<comment type="similarity">
    <text evidence="2">Belongs to the amino acid-polyamine-organocation (APC) superfamily. Spore germination protein (SGP) (TC 2.A.3.9) family.</text>
</comment>
<dbReference type="PANTHER" id="PTHR34975:SF2">
    <property type="entry name" value="SPORE GERMINATION PROTEIN A2"/>
    <property type="match status" value="1"/>
</dbReference>
<dbReference type="AlphaFoldDB" id="A0A318XNP4"/>
<dbReference type="Proteomes" id="UP000248132">
    <property type="component" value="Unassembled WGS sequence"/>
</dbReference>
<evidence type="ECO:0000256" key="5">
    <source>
        <dbReference type="ARBA" id="ARBA00022692"/>
    </source>
</evidence>
<accession>A0A318XNP4</accession>
<evidence type="ECO:0000313" key="10">
    <source>
        <dbReference type="Proteomes" id="UP000248132"/>
    </source>
</evidence>
<keyword evidence="5 8" id="KW-0812">Transmembrane</keyword>
<organism evidence="9 10">
    <name type="scientific">Ruminiclostridium sufflavum DSM 19573</name>
    <dbReference type="NCBI Taxonomy" id="1121337"/>
    <lineage>
        <taxon>Bacteria</taxon>
        <taxon>Bacillati</taxon>
        <taxon>Bacillota</taxon>
        <taxon>Clostridia</taxon>
        <taxon>Eubacteriales</taxon>
        <taxon>Oscillospiraceae</taxon>
        <taxon>Ruminiclostridium</taxon>
    </lineage>
</organism>
<dbReference type="InterPro" id="IPR004761">
    <property type="entry name" value="Spore_GerAB"/>
</dbReference>
<feature type="transmembrane region" description="Helical" evidence="8">
    <location>
        <begin position="84"/>
        <end position="104"/>
    </location>
</feature>
<feature type="transmembrane region" description="Helical" evidence="8">
    <location>
        <begin position="124"/>
        <end position="142"/>
    </location>
</feature>
<feature type="transmembrane region" description="Helical" evidence="8">
    <location>
        <begin position="147"/>
        <end position="167"/>
    </location>
</feature>
<proteinExistence type="inferred from homology"/>
<keyword evidence="4" id="KW-0309">Germination</keyword>
<feature type="transmembrane region" description="Helical" evidence="8">
    <location>
        <begin position="12"/>
        <end position="29"/>
    </location>
</feature>
<feature type="transmembrane region" description="Helical" evidence="8">
    <location>
        <begin position="187"/>
        <end position="207"/>
    </location>
</feature>
<evidence type="ECO:0000256" key="4">
    <source>
        <dbReference type="ARBA" id="ARBA00022544"/>
    </source>
</evidence>
<keyword evidence="10" id="KW-1185">Reference proteome</keyword>
<dbReference type="PANTHER" id="PTHR34975">
    <property type="entry name" value="SPORE GERMINATION PROTEIN A2"/>
    <property type="match status" value="1"/>
</dbReference>
<dbReference type="GO" id="GO:0016020">
    <property type="term" value="C:membrane"/>
    <property type="evidence" value="ECO:0007669"/>
    <property type="project" value="UniProtKB-SubCell"/>
</dbReference>
<dbReference type="RefSeq" id="WP_110461426.1">
    <property type="nucleotide sequence ID" value="NZ_QKMR01000006.1"/>
</dbReference>
<feature type="transmembrane region" description="Helical" evidence="8">
    <location>
        <begin position="41"/>
        <end position="63"/>
    </location>
</feature>
<reference evidence="9 10" key="1">
    <citation type="submission" date="2018-06" db="EMBL/GenBank/DDBJ databases">
        <title>Genomic Encyclopedia of Type Strains, Phase I: the one thousand microbial genomes (KMG-I) project.</title>
        <authorList>
            <person name="Kyrpides N."/>
        </authorList>
    </citation>
    <scope>NUCLEOTIDE SEQUENCE [LARGE SCALE GENOMIC DNA]</scope>
    <source>
        <strain evidence="9 10">DSM 19573</strain>
    </source>
</reference>
<gene>
    <name evidence="9" type="ORF">LY28_01381</name>
</gene>
<feature type="transmembrane region" description="Helical" evidence="8">
    <location>
        <begin position="335"/>
        <end position="353"/>
    </location>
</feature>
<evidence type="ECO:0000256" key="8">
    <source>
        <dbReference type="SAM" id="Phobius"/>
    </source>
</evidence>
<evidence type="ECO:0000256" key="3">
    <source>
        <dbReference type="ARBA" id="ARBA00022448"/>
    </source>
</evidence>
<feature type="transmembrane region" description="Helical" evidence="8">
    <location>
        <begin position="269"/>
        <end position="293"/>
    </location>
</feature>
<evidence type="ECO:0000313" key="9">
    <source>
        <dbReference type="EMBL" id="PYG88531.1"/>
    </source>
</evidence>
<evidence type="ECO:0000256" key="2">
    <source>
        <dbReference type="ARBA" id="ARBA00007998"/>
    </source>
</evidence>
<keyword evidence="6 8" id="KW-1133">Transmembrane helix</keyword>
<comment type="caution">
    <text evidence="9">The sequence shown here is derived from an EMBL/GenBank/DDBJ whole genome shotgun (WGS) entry which is preliminary data.</text>
</comment>
<feature type="transmembrane region" description="Helical" evidence="8">
    <location>
        <begin position="219"/>
        <end position="240"/>
    </location>
</feature>
<protein>
    <submittedName>
        <fullName evidence="9">Spore germination protein (Amino acid permease)</fullName>
    </submittedName>
</protein>
<keyword evidence="3" id="KW-0813">Transport</keyword>
<dbReference type="EMBL" id="QKMR01000006">
    <property type="protein sequence ID" value="PYG88531.1"/>
    <property type="molecule type" value="Genomic_DNA"/>
</dbReference>
<feature type="transmembrane region" description="Helical" evidence="8">
    <location>
        <begin position="305"/>
        <end position="323"/>
    </location>
</feature>
<dbReference type="OrthoDB" id="1675410at2"/>
<comment type="subcellular location">
    <subcellularLocation>
        <location evidence="1">Membrane</location>
        <topology evidence="1">Multi-pass membrane protein</topology>
    </subcellularLocation>
</comment>
<evidence type="ECO:0000256" key="6">
    <source>
        <dbReference type="ARBA" id="ARBA00022989"/>
    </source>
</evidence>
<dbReference type="Gene3D" id="1.20.1740.10">
    <property type="entry name" value="Amino acid/polyamine transporter I"/>
    <property type="match status" value="1"/>
</dbReference>
<evidence type="ECO:0000256" key="7">
    <source>
        <dbReference type="ARBA" id="ARBA00023136"/>
    </source>
</evidence>
<sequence length="365" mass="40277">MKNKIGFGSWEATTLLVNLVFANIMLVFPRDMVQLGGSAGWMIPVIITLIAAGYFAITVKLYNNIGSMDLLDISDCIGGRIFKVIIGLLITIFLILTASIYLGAFSQTLKIISLDRSSLEYVEVLFLAGMTAAAYFGVEAIARISAFLVPAVIIGFLLITVGVIPEFRMNNLFPVMGEGALEILKGSGVRLSVFAMFVILFLMVPFFKKQLLKKVGFSYVLLSGILLIWSTLSFILVFPYEMAADKKIPVFQIARHMDFGNYIQRIESISVLISSICALIFLGAVFNFVIYVFAKTLDLKQSKPLILPMAIIVFSLSIISKRVKFDFLGDSITNIIWLLGMVLPLIIIIIGAAKKVGTEGTRRHK</sequence>